<keyword evidence="5" id="KW-1185">Reference proteome</keyword>
<evidence type="ECO:0000313" key="5">
    <source>
        <dbReference type="Proteomes" id="UP000198287"/>
    </source>
</evidence>
<dbReference type="InterPro" id="IPR019545">
    <property type="entry name" value="DM13_domain"/>
</dbReference>
<dbReference type="InterPro" id="IPR052126">
    <property type="entry name" value="Spindle_Org/Thrombomodulin"/>
</dbReference>
<proteinExistence type="predicted"/>
<dbReference type="EMBL" id="LNIX01000042">
    <property type="protein sequence ID" value="OXA39012.1"/>
    <property type="molecule type" value="Genomic_DNA"/>
</dbReference>
<protein>
    <submittedName>
        <fullName evidence="4">Protein Skeletor, isoforms D/E</fullName>
    </submittedName>
</protein>
<gene>
    <name evidence="4" type="ORF">Fcan01_26257</name>
</gene>
<dbReference type="Proteomes" id="UP000198287">
    <property type="component" value="Unassembled WGS sequence"/>
</dbReference>
<dbReference type="OMA" id="KWIAIWC"/>
<evidence type="ECO:0000259" key="3">
    <source>
        <dbReference type="PROSITE" id="PS51549"/>
    </source>
</evidence>
<dbReference type="PANTHER" id="PTHR24036:SF5">
    <property type="entry name" value="THROMBOMODULIN"/>
    <property type="match status" value="1"/>
</dbReference>
<feature type="domain" description="DM13" evidence="3">
    <location>
        <begin position="74"/>
        <end position="177"/>
    </location>
</feature>
<organism evidence="4 5">
    <name type="scientific">Folsomia candida</name>
    <name type="common">Springtail</name>
    <dbReference type="NCBI Taxonomy" id="158441"/>
    <lineage>
        <taxon>Eukaryota</taxon>
        <taxon>Metazoa</taxon>
        <taxon>Ecdysozoa</taxon>
        <taxon>Arthropoda</taxon>
        <taxon>Hexapoda</taxon>
        <taxon>Collembola</taxon>
        <taxon>Entomobryomorpha</taxon>
        <taxon>Isotomoidea</taxon>
        <taxon>Isotomidae</taxon>
        <taxon>Proisotominae</taxon>
        <taxon>Folsomia</taxon>
    </lineage>
</organism>
<dbReference type="Pfam" id="PF10517">
    <property type="entry name" value="DM13"/>
    <property type="match status" value="1"/>
</dbReference>
<keyword evidence="2" id="KW-0472">Membrane</keyword>
<keyword evidence="2" id="KW-0812">Transmembrane</keyword>
<dbReference type="SMART" id="SM00686">
    <property type="entry name" value="DM13"/>
    <property type="match status" value="1"/>
</dbReference>
<dbReference type="PANTHER" id="PTHR24036">
    <property type="entry name" value="SKELETOR-RELATED"/>
    <property type="match status" value="1"/>
</dbReference>
<reference evidence="4 5" key="1">
    <citation type="submission" date="2015-12" db="EMBL/GenBank/DDBJ databases">
        <title>The genome of Folsomia candida.</title>
        <authorList>
            <person name="Faddeeva A."/>
            <person name="Derks M.F."/>
            <person name="Anvar Y."/>
            <person name="Smit S."/>
            <person name="Van Straalen N."/>
            <person name="Roelofs D."/>
        </authorList>
    </citation>
    <scope>NUCLEOTIDE SEQUENCE [LARGE SCALE GENOMIC DNA]</scope>
    <source>
        <strain evidence="4 5">VU population</strain>
        <tissue evidence="4">Whole body</tissue>
    </source>
</reference>
<keyword evidence="2" id="KW-1133">Transmembrane helix</keyword>
<keyword evidence="1" id="KW-0677">Repeat</keyword>
<evidence type="ECO:0000256" key="1">
    <source>
        <dbReference type="ARBA" id="ARBA00022737"/>
    </source>
</evidence>
<comment type="caution">
    <text evidence="4">The sequence shown here is derived from an EMBL/GenBank/DDBJ whole genome shotgun (WGS) entry which is preliminary data.</text>
</comment>
<evidence type="ECO:0000313" key="4">
    <source>
        <dbReference type="EMBL" id="OXA39012.1"/>
    </source>
</evidence>
<feature type="transmembrane region" description="Helical" evidence="2">
    <location>
        <begin position="12"/>
        <end position="30"/>
    </location>
</feature>
<dbReference type="OrthoDB" id="2448405at2759"/>
<name>A0A226D0B5_FOLCA</name>
<evidence type="ECO:0000256" key="2">
    <source>
        <dbReference type="SAM" id="Phobius"/>
    </source>
</evidence>
<accession>A0A226D0B5</accession>
<dbReference type="PROSITE" id="PS51549">
    <property type="entry name" value="DM13"/>
    <property type="match status" value="1"/>
</dbReference>
<sequence>MLSSLLLLPRGAVLAVGVALLVAVVVDGGVRRSPRAAKPQHHQLLITEYVSLPQPAVSPLLLAASPIATPVIIGQFTGLAHKVSSGTVTIKDSRTISIKNFNYDGAGPDAYFLVGTGEPNAQGRKIPNENGGYEVLEGYENQDIELLLPADLTWKDVDYLSVYCISFHHNFGYIQIPKGINVPEYQ</sequence>
<dbReference type="AlphaFoldDB" id="A0A226D0B5"/>